<name>B7LPT4_ESCF3</name>
<gene>
    <name evidence="1" type="ordered locus">EFER_2906</name>
</gene>
<evidence type="ECO:0000313" key="1">
    <source>
        <dbReference type="EMBL" id="CAQ90399.1"/>
    </source>
</evidence>
<reference evidence="2" key="1">
    <citation type="journal article" date="2009" name="PLoS Genet.">
        <title>Organised genome dynamics in the Escherichia coli species results in highly diverse adaptive paths.</title>
        <authorList>
            <person name="Touchon M."/>
            <person name="Hoede C."/>
            <person name="Tenaillon O."/>
            <person name="Barbe V."/>
            <person name="Baeriswyl S."/>
            <person name="Bidet P."/>
            <person name="Bingen E."/>
            <person name="Bonacorsi S."/>
            <person name="Bouchier C."/>
            <person name="Bouvet O."/>
            <person name="Calteau A."/>
            <person name="Chiapello H."/>
            <person name="Clermont O."/>
            <person name="Cruveiller S."/>
            <person name="Danchin A."/>
            <person name="Diard M."/>
            <person name="Dossat C."/>
            <person name="Karoui M.E."/>
            <person name="Frapy E."/>
            <person name="Garry L."/>
            <person name="Ghigo J.M."/>
            <person name="Gilles A.M."/>
            <person name="Johnson J."/>
            <person name="Le Bouguenec C."/>
            <person name="Lescat M."/>
            <person name="Mangenot S."/>
            <person name="Martinez-Jehanne V."/>
            <person name="Matic I."/>
            <person name="Nassif X."/>
            <person name="Oztas S."/>
            <person name="Petit M.A."/>
            <person name="Pichon C."/>
            <person name="Rouy Z."/>
            <person name="Ruf C.S."/>
            <person name="Schneider D."/>
            <person name="Tourret J."/>
            <person name="Vacherie B."/>
            <person name="Vallenet D."/>
            <person name="Medigue C."/>
            <person name="Rocha E.P.C."/>
            <person name="Denamur E."/>
        </authorList>
    </citation>
    <scope>NUCLEOTIDE SEQUENCE [LARGE SCALE GENOMIC DNA]</scope>
    <source>
        <strain evidence="2">ATCC 35469 / DSM 13698 / BCRC 15582 / CCUG 18766 / IAM 14443 / JCM 21226 / LMG 7866 / NBRC 102419 / NCTC 12128 / CDC 0568-73</strain>
    </source>
</reference>
<dbReference type="KEGG" id="efe:EFER_2906"/>
<dbReference type="HOGENOM" id="CLU_3168171_0_0_6"/>
<accession>B7LPT4</accession>
<dbReference type="Proteomes" id="UP000000745">
    <property type="component" value="Chromosome"/>
</dbReference>
<proteinExistence type="predicted"/>
<keyword evidence="2" id="KW-1185">Reference proteome</keyword>
<organism evidence="1 2">
    <name type="scientific">Escherichia fergusonii (strain ATCC 35469 / DSM 13698 / CCUG 18766 / IAM 14443 / JCM 21226 / LMG 7866 / NBRC 102419 / NCTC 12128 / CDC 0568-73)</name>
    <dbReference type="NCBI Taxonomy" id="585054"/>
    <lineage>
        <taxon>Bacteria</taxon>
        <taxon>Pseudomonadati</taxon>
        <taxon>Pseudomonadota</taxon>
        <taxon>Gammaproteobacteria</taxon>
        <taxon>Enterobacterales</taxon>
        <taxon>Enterobacteriaceae</taxon>
        <taxon>Escherichia</taxon>
    </lineage>
</organism>
<protein>
    <submittedName>
        <fullName evidence="1">Uncharacterized protein</fullName>
    </submittedName>
</protein>
<dbReference type="AlphaFoldDB" id="B7LPT4"/>
<dbReference type="EMBL" id="CU928158">
    <property type="protein sequence ID" value="CAQ90399.1"/>
    <property type="molecule type" value="Genomic_DNA"/>
</dbReference>
<evidence type="ECO:0000313" key="2">
    <source>
        <dbReference type="Proteomes" id="UP000000745"/>
    </source>
</evidence>
<sequence>MMKSHQIVTRIVSNSDDSLVLYVTKICKQFQIARGIVMKISFFISAA</sequence>